<dbReference type="Pfam" id="PF00291">
    <property type="entry name" value="PALP"/>
    <property type="match status" value="1"/>
</dbReference>
<organism evidence="5 6">
    <name type="scientific">Triparma strigata</name>
    <dbReference type="NCBI Taxonomy" id="1606541"/>
    <lineage>
        <taxon>Eukaryota</taxon>
        <taxon>Sar</taxon>
        <taxon>Stramenopiles</taxon>
        <taxon>Ochrophyta</taxon>
        <taxon>Bolidophyceae</taxon>
        <taxon>Parmales</taxon>
        <taxon>Triparmaceae</taxon>
        <taxon>Triparma</taxon>
    </lineage>
</organism>
<evidence type="ECO:0000313" key="6">
    <source>
        <dbReference type="Proteomes" id="UP001165085"/>
    </source>
</evidence>
<dbReference type="InterPro" id="IPR036052">
    <property type="entry name" value="TrpB-like_PALP_sf"/>
</dbReference>
<dbReference type="InterPro" id="IPR001926">
    <property type="entry name" value="TrpB-like_PALP"/>
</dbReference>
<gene>
    <name evidence="5" type="ORF">TrST_g10325</name>
</gene>
<comment type="cofactor">
    <cofactor evidence="1">
        <name>pyridoxal 5'-phosphate</name>
        <dbReference type="ChEBI" id="CHEBI:597326"/>
    </cofactor>
</comment>
<evidence type="ECO:0000313" key="5">
    <source>
        <dbReference type="EMBL" id="GMH79855.1"/>
    </source>
</evidence>
<evidence type="ECO:0000256" key="3">
    <source>
        <dbReference type="ARBA" id="ARBA00022898"/>
    </source>
</evidence>
<comment type="similarity">
    <text evidence="2">Belongs to the ACC deaminase/D-cysteine desulfhydrase family.</text>
</comment>
<dbReference type="EMBL" id="BRXY01000239">
    <property type="protein sequence ID" value="GMH79855.1"/>
    <property type="molecule type" value="Genomic_DNA"/>
</dbReference>
<keyword evidence="6" id="KW-1185">Reference proteome</keyword>
<proteinExistence type="inferred from homology"/>
<keyword evidence="3" id="KW-0663">Pyridoxal phosphate</keyword>
<reference evidence="6" key="1">
    <citation type="journal article" date="2023" name="Commun. Biol.">
        <title>Genome analysis of Parmales, the sister group of diatoms, reveals the evolutionary specialization of diatoms from phago-mixotrophs to photoautotrophs.</title>
        <authorList>
            <person name="Ban H."/>
            <person name="Sato S."/>
            <person name="Yoshikawa S."/>
            <person name="Yamada K."/>
            <person name="Nakamura Y."/>
            <person name="Ichinomiya M."/>
            <person name="Sato N."/>
            <person name="Blanc-Mathieu R."/>
            <person name="Endo H."/>
            <person name="Kuwata A."/>
            <person name="Ogata H."/>
        </authorList>
    </citation>
    <scope>NUCLEOTIDE SEQUENCE [LARGE SCALE GENOMIC DNA]</scope>
    <source>
        <strain evidence="6">NIES 3701</strain>
    </source>
</reference>
<name>A0A9W7B5A7_9STRA</name>
<dbReference type="PANTHER" id="PTHR43780">
    <property type="entry name" value="1-AMINOCYCLOPROPANE-1-CARBOXYLATE DEAMINASE-RELATED"/>
    <property type="match status" value="1"/>
</dbReference>
<evidence type="ECO:0000259" key="4">
    <source>
        <dbReference type="Pfam" id="PF00291"/>
    </source>
</evidence>
<dbReference type="AlphaFoldDB" id="A0A9W7B5A7"/>
<evidence type="ECO:0000256" key="2">
    <source>
        <dbReference type="ARBA" id="ARBA00008639"/>
    </source>
</evidence>
<accession>A0A9W7B5A7</accession>
<evidence type="ECO:0000256" key="1">
    <source>
        <dbReference type="ARBA" id="ARBA00001933"/>
    </source>
</evidence>
<protein>
    <recommendedName>
        <fullName evidence="4">Tryptophan synthase beta chain-like PALP domain-containing protein</fullName>
    </recommendedName>
</protein>
<dbReference type="PANTHER" id="PTHR43780:SF2">
    <property type="entry name" value="1-AMINOCYCLOPROPANE-1-CARBOXYLATE DEAMINASE-RELATED"/>
    <property type="match status" value="1"/>
</dbReference>
<sequence length="432" mass="46872">MILGLIIKFRPQRMILGLITFLSVATMSMLRANGLSRLVPYLPPSFVPASVKAPTLRLPLCNLPTPVHCVASPLQSSSDNLHFNAPEKERQEDNYREYYFYLKRDDSTGGVELGGNKLRKLEFLIAKALTSDPPADTLVTIGGIQSNHCRATACAGRMVGLDTSVILRCCDPEAEHFASGGNGSEGNLMYLRASGANVNTVTKEEYGKYGSEKLLDVVCEELKSQGKIPYKIPVGGSNAVGSWGYVEAAAEFRKQVEADESLKNIKHVVFTTGSGGTAAGLSIGLVLAWEERGEEAPKLWAVGVCDTPDYFYAFQSGIIADMGFFGGDRVKAEEWLRGKLNIIQGRGRGYAVTTDDEVKFVTDYNKKSGIFLDPVYTGKSMYAFCKGVEKGEVVLGENEGVMFWHTGGGLGGFAEAERIGAGFEPIKRLALD</sequence>
<feature type="domain" description="Tryptophan synthase beta chain-like PALP" evidence="4">
    <location>
        <begin position="100"/>
        <end position="394"/>
    </location>
</feature>
<dbReference type="Proteomes" id="UP001165085">
    <property type="component" value="Unassembled WGS sequence"/>
</dbReference>
<dbReference type="InterPro" id="IPR027278">
    <property type="entry name" value="ACCD_DCysDesulf"/>
</dbReference>
<dbReference type="OrthoDB" id="201248at2759"/>
<dbReference type="Gene3D" id="3.40.50.1100">
    <property type="match status" value="2"/>
</dbReference>
<dbReference type="SUPFAM" id="SSF53686">
    <property type="entry name" value="Tryptophan synthase beta subunit-like PLP-dependent enzymes"/>
    <property type="match status" value="1"/>
</dbReference>
<comment type="caution">
    <text evidence="5">The sequence shown here is derived from an EMBL/GenBank/DDBJ whole genome shotgun (WGS) entry which is preliminary data.</text>
</comment>
<dbReference type="GO" id="GO:0019148">
    <property type="term" value="F:D-cysteine desulfhydrase activity"/>
    <property type="evidence" value="ECO:0007669"/>
    <property type="project" value="TreeGrafter"/>
</dbReference>